<comment type="caution">
    <text evidence="1">The sequence shown here is derived from an EMBL/GenBank/DDBJ whole genome shotgun (WGS) entry which is preliminary data.</text>
</comment>
<dbReference type="Proteomes" id="UP000558475">
    <property type="component" value="Unassembled WGS sequence"/>
</dbReference>
<sequence length="69" mass="7516">MTGTSDPPHWSNVDIARSPSYLSFGFTSSKGRGIAPEMRRIWQLSQRSFLAIVSIRVNKAFDIAGSASG</sequence>
<dbReference type="AlphaFoldDB" id="A0A7X6FNU1"/>
<gene>
    <name evidence="1" type="ORF">HGG76_02365</name>
</gene>
<proteinExistence type="predicted"/>
<protein>
    <submittedName>
        <fullName evidence="1">Uncharacterized protein</fullName>
    </submittedName>
</protein>
<evidence type="ECO:0000313" key="2">
    <source>
        <dbReference type="Proteomes" id="UP000558475"/>
    </source>
</evidence>
<organism evidence="1 2">
    <name type="scientific">Brucella tritici</name>
    <dbReference type="NCBI Taxonomy" id="94626"/>
    <lineage>
        <taxon>Bacteria</taxon>
        <taxon>Pseudomonadati</taxon>
        <taxon>Pseudomonadota</taxon>
        <taxon>Alphaproteobacteria</taxon>
        <taxon>Hyphomicrobiales</taxon>
        <taxon>Brucellaceae</taxon>
        <taxon>Brucella/Ochrobactrum group</taxon>
        <taxon>Brucella</taxon>
    </lineage>
</organism>
<reference evidence="1 2" key="1">
    <citation type="submission" date="2020-04" db="EMBL/GenBank/DDBJ databases">
        <title>Whole genome sequencing of clinical and environmental type strains of Ochrobactrum.</title>
        <authorList>
            <person name="Dharne M."/>
        </authorList>
    </citation>
    <scope>NUCLEOTIDE SEQUENCE [LARGE SCALE GENOMIC DNA]</scope>
    <source>
        <strain evidence="1 2">DSM 13340</strain>
    </source>
</reference>
<name>A0A7X6FNU1_9HYPH</name>
<dbReference type="EMBL" id="JAAXZB010000001">
    <property type="protein sequence ID" value="NKW09111.1"/>
    <property type="molecule type" value="Genomic_DNA"/>
</dbReference>
<evidence type="ECO:0000313" key="1">
    <source>
        <dbReference type="EMBL" id="NKW09111.1"/>
    </source>
</evidence>
<accession>A0A7X6FNU1</accession>